<dbReference type="InterPro" id="IPR000297">
    <property type="entry name" value="PPIase_PpiC"/>
</dbReference>
<keyword evidence="5 6" id="KW-0413">Isomerase</keyword>
<dbReference type="SUPFAM" id="SSF54534">
    <property type="entry name" value="FKBP-like"/>
    <property type="match status" value="1"/>
</dbReference>
<accession>A0A6N3B706</accession>
<evidence type="ECO:0000256" key="1">
    <source>
        <dbReference type="ARBA" id="ARBA00000971"/>
    </source>
</evidence>
<dbReference type="PANTHER" id="PTHR47245">
    <property type="entry name" value="PEPTIDYLPROLYL ISOMERASE"/>
    <property type="match status" value="1"/>
</dbReference>
<keyword evidence="3 8" id="KW-0732">Signal</keyword>
<dbReference type="SUPFAM" id="SSF109998">
    <property type="entry name" value="Triger factor/SurA peptide-binding domain-like"/>
    <property type="match status" value="1"/>
</dbReference>
<proteinExistence type="predicted"/>
<reference evidence="10" key="1">
    <citation type="submission" date="2019-11" db="EMBL/GenBank/DDBJ databases">
        <authorList>
            <person name="Feng L."/>
        </authorList>
    </citation>
    <scope>NUCLEOTIDE SEQUENCE</scope>
    <source>
        <strain evidence="10">CTertiumLFYP3</strain>
    </source>
</reference>
<dbReference type="InterPro" id="IPR046357">
    <property type="entry name" value="PPIase_dom_sf"/>
</dbReference>
<dbReference type="PROSITE" id="PS51257">
    <property type="entry name" value="PROKAR_LIPOPROTEIN"/>
    <property type="match status" value="1"/>
</dbReference>
<feature type="signal peptide" evidence="8">
    <location>
        <begin position="1"/>
        <end position="22"/>
    </location>
</feature>
<dbReference type="AlphaFoldDB" id="A0A6N3B706"/>
<evidence type="ECO:0000256" key="7">
    <source>
        <dbReference type="SAM" id="Coils"/>
    </source>
</evidence>
<protein>
    <recommendedName>
        <fullName evidence="2">peptidylprolyl isomerase</fullName>
        <ecNumber evidence="2">5.2.1.8</ecNumber>
    </recommendedName>
</protein>
<dbReference type="Gene3D" id="1.10.4030.10">
    <property type="entry name" value="Porin chaperone SurA, peptide-binding domain"/>
    <property type="match status" value="1"/>
</dbReference>
<dbReference type="NCBIfam" id="NF000809">
    <property type="entry name" value="PRK00059.1"/>
    <property type="match status" value="1"/>
</dbReference>
<dbReference type="RefSeq" id="WP_156625695.1">
    <property type="nucleotide sequence ID" value="NZ_CACRTO010000010.1"/>
</dbReference>
<dbReference type="PANTHER" id="PTHR47245:SF1">
    <property type="entry name" value="FOLDASE PROTEIN PRSA"/>
    <property type="match status" value="1"/>
</dbReference>
<evidence type="ECO:0000256" key="2">
    <source>
        <dbReference type="ARBA" id="ARBA00013194"/>
    </source>
</evidence>
<dbReference type="InterPro" id="IPR023058">
    <property type="entry name" value="PPIase_PpiC_CS"/>
</dbReference>
<dbReference type="PROSITE" id="PS01096">
    <property type="entry name" value="PPIC_PPIASE_1"/>
    <property type="match status" value="1"/>
</dbReference>
<dbReference type="InterPro" id="IPR050245">
    <property type="entry name" value="PrsA_foldase"/>
</dbReference>
<keyword evidence="4 6" id="KW-0697">Rotamase</keyword>
<dbReference type="PROSITE" id="PS50198">
    <property type="entry name" value="PPIC_PPIASE_2"/>
    <property type="match status" value="1"/>
</dbReference>
<comment type="catalytic activity">
    <reaction evidence="1">
        <text>[protein]-peptidylproline (omega=180) = [protein]-peptidylproline (omega=0)</text>
        <dbReference type="Rhea" id="RHEA:16237"/>
        <dbReference type="Rhea" id="RHEA-COMP:10747"/>
        <dbReference type="Rhea" id="RHEA-COMP:10748"/>
        <dbReference type="ChEBI" id="CHEBI:83833"/>
        <dbReference type="ChEBI" id="CHEBI:83834"/>
        <dbReference type="EC" id="5.2.1.8"/>
    </reaction>
</comment>
<organism evidence="10">
    <name type="scientific">Clostridium tertium</name>
    <dbReference type="NCBI Taxonomy" id="1559"/>
    <lineage>
        <taxon>Bacteria</taxon>
        <taxon>Bacillati</taxon>
        <taxon>Bacillota</taxon>
        <taxon>Clostridia</taxon>
        <taxon>Eubacteriales</taxon>
        <taxon>Clostridiaceae</taxon>
        <taxon>Clostridium</taxon>
    </lineage>
</organism>
<dbReference type="EMBL" id="CACRTO010000010">
    <property type="protein sequence ID" value="VYT98298.1"/>
    <property type="molecule type" value="Genomic_DNA"/>
</dbReference>
<sequence>MIRFKKIIAAGALSIFAFSAVGCEMIQKTPEAIKKTVLAKVGDLKVTRGEVDEIADPYLKQYGEDYDTNPDLAEQVKTLRTQALNLLVEQKLMIKKAQELDVEPTQEEIDTEVQKYMESLKESLGGEEAFNKALEDAELTLDEYTAQLNESIKNNLATTNVTNELFKDINISDEEIKAYYDGHLDSFKQANVSHILIKDEAKAKEIRERAVNGEDFAALAKEFSEDTGTKEKGGSLGVTTYDTTSYVQEFTDAFKKLKDGEISDLVKSTYGYHIIKVTDYKEKTLDEAKESIKTTLENEKKNELYESSVEQWKKDFKVKTYENRL</sequence>
<evidence type="ECO:0000313" key="10">
    <source>
        <dbReference type="EMBL" id="VYT98298.1"/>
    </source>
</evidence>
<dbReference type="InterPro" id="IPR027304">
    <property type="entry name" value="Trigger_fact/SurA_dom_sf"/>
</dbReference>
<dbReference type="Gene3D" id="3.10.50.40">
    <property type="match status" value="1"/>
</dbReference>
<evidence type="ECO:0000256" key="4">
    <source>
        <dbReference type="ARBA" id="ARBA00023110"/>
    </source>
</evidence>
<feature type="coiled-coil region" evidence="7">
    <location>
        <begin position="127"/>
        <end position="154"/>
    </location>
</feature>
<dbReference type="Pfam" id="PF13624">
    <property type="entry name" value="SurA_N_3"/>
    <property type="match status" value="1"/>
</dbReference>
<name>A0A6N3B706_9CLOT</name>
<evidence type="ECO:0000256" key="5">
    <source>
        <dbReference type="ARBA" id="ARBA00023235"/>
    </source>
</evidence>
<evidence type="ECO:0000256" key="6">
    <source>
        <dbReference type="PROSITE-ProRule" id="PRU00278"/>
    </source>
</evidence>
<dbReference type="GO" id="GO:0003755">
    <property type="term" value="F:peptidyl-prolyl cis-trans isomerase activity"/>
    <property type="evidence" value="ECO:0007669"/>
    <property type="project" value="UniProtKB-KW"/>
</dbReference>
<evidence type="ECO:0000256" key="3">
    <source>
        <dbReference type="ARBA" id="ARBA00022729"/>
    </source>
</evidence>
<gene>
    <name evidence="10" type="primary">prsA3</name>
    <name evidence="10" type="ORF">CTLFYP3_01170</name>
</gene>
<keyword evidence="7" id="KW-0175">Coiled coil</keyword>
<feature type="chain" id="PRO_5038646836" description="peptidylprolyl isomerase" evidence="8">
    <location>
        <begin position="23"/>
        <end position="325"/>
    </location>
</feature>
<dbReference type="Pfam" id="PF13616">
    <property type="entry name" value="Rotamase_3"/>
    <property type="match status" value="1"/>
</dbReference>
<dbReference type="EC" id="5.2.1.8" evidence="2"/>
<evidence type="ECO:0000256" key="8">
    <source>
        <dbReference type="SAM" id="SignalP"/>
    </source>
</evidence>
<feature type="domain" description="PpiC" evidence="9">
    <location>
        <begin position="187"/>
        <end position="279"/>
    </location>
</feature>
<evidence type="ECO:0000259" key="9">
    <source>
        <dbReference type="PROSITE" id="PS50198"/>
    </source>
</evidence>